<accession>F0XQ36</accession>
<organism evidence="3">
    <name type="scientific">Grosmannia clavigera (strain kw1407 / UAMH 11150)</name>
    <name type="common">Blue stain fungus</name>
    <name type="synonym">Graphiocladiella clavigera</name>
    <dbReference type="NCBI Taxonomy" id="655863"/>
    <lineage>
        <taxon>Eukaryota</taxon>
        <taxon>Fungi</taxon>
        <taxon>Dikarya</taxon>
        <taxon>Ascomycota</taxon>
        <taxon>Pezizomycotina</taxon>
        <taxon>Sordariomycetes</taxon>
        <taxon>Sordariomycetidae</taxon>
        <taxon>Ophiostomatales</taxon>
        <taxon>Ophiostomataceae</taxon>
        <taxon>Leptographium</taxon>
    </lineage>
</organism>
<dbReference type="STRING" id="655863.F0XQ36"/>
<evidence type="ECO:0000313" key="3">
    <source>
        <dbReference type="Proteomes" id="UP000007796"/>
    </source>
</evidence>
<feature type="region of interest" description="Disordered" evidence="1">
    <location>
        <begin position="1"/>
        <end position="31"/>
    </location>
</feature>
<feature type="compositionally biased region" description="Basic residues" evidence="1">
    <location>
        <begin position="1"/>
        <end position="10"/>
    </location>
</feature>
<dbReference type="Proteomes" id="UP000007796">
    <property type="component" value="Unassembled WGS sequence"/>
</dbReference>
<dbReference type="GeneID" id="25981194"/>
<feature type="compositionally biased region" description="Polar residues" evidence="1">
    <location>
        <begin position="14"/>
        <end position="31"/>
    </location>
</feature>
<dbReference type="InParanoid" id="F0XQ36"/>
<name>F0XQ36_GROCL</name>
<evidence type="ECO:0000313" key="2">
    <source>
        <dbReference type="EMBL" id="EFX00627.1"/>
    </source>
</evidence>
<protein>
    <recommendedName>
        <fullName evidence="4">Polymer-forming cytoskeletal protein</fullName>
    </recommendedName>
</protein>
<evidence type="ECO:0008006" key="4">
    <source>
        <dbReference type="Google" id="ProtNLM"/>
    </source>
</evidence>
<reference evidence="2 3" key="1">
    <citation type="journal article" date="2011" name="Proc. Natl. Acad. Sci. U.S.A.">
        <title>Genome and transcriptome analyses of the mountain pine beetle-fungal symbiont Grosmannia clavigera, a lodgepole pine pathogen.</title>
        <authorList>
            <person name="DiGuistini S."/>
            <person name="Wang Y."/>
            <person name="Liao N.Y."/>
            <person name="Taylor G."/>
            <person name="Tanguay P."/>
            <person name="Feau N."/>
            <person name="Henrissat B."/>
            <person name="Chan S.K."/>
            <person name="Hesse-Orce U."/>
            <person name="Alamouti S.M."/>
            <person name="Tsui C.K.M."/>
            <person name="Docking R.T."/>
            <person name="Levasseur A."/>
            <person name="Haridas S."/>
            <person name="Robertson G."/>
            <person name="Birol I."/>
            <person name="Holt R.A."/>
            <person name="Marra M.A."/>
            <person name="Hamelin R.C."/>
            <person name="Hirst M."/>
            <person name="Jones S.J.M."/>
            <person name="Bohlmann J."/>
            <person name="Breuil C."/>
        </authorList>
    </citation>
    <scope>NUCLEOTIDE SEQUENCE [LARGE SCALE GENOMIC DNA]</scope>
    <source>
        <strain evidence="3">kw1407 / UAMH 11150</strain>
    </source>
</reference>
<dbReference type="AlphaFoldDB" id="F0XQ36"/>
<sequence>MPRGRSHRHAGTAATYTEGGSDNPCFSYQPPSASNAEYEDMVLTFEEGEIDYNYQDSSESSGKPGATKRKKSVKSNSCLDLTGPMEVDGSVKAMGSVSFVGEFSVRDRVEAYGNIAVSGNLTCSGKIKSFGNVDVTGYVYCGNKVQIYGKLTINGHFEVQESIEVWGAVTIQGFLKCNALTAYASVTTIGDESCYEVVEPETVWGAKMVRRTSAEAEGMQIEDTWGAYS</sequence>
<evidence type="ECO:0000256" key="1">
    <source>
        <dbReference type="SAM" id="MobiDB-lite"/>
    </source>
</evidence>
<dbReference type="RefSeq" id="XP_014170109.1">
    <property type="nucleotide sequence ID" value="XM_014314634.1"/>
</dbReference>
<gene>
    <name evidence="2" type="ORF">CMQ_7629</name>
</gene>
<keyword evidence="3" id="KW-1185">Reference proteome</keyword>
<dbReference type="HOGENOM" id="CLU_087646_0_0_1"/>
<dbReference type="OrthoDB" id="5194604at2759"/>
<proteinExistence type="predicted"/>
<dbReference type="eggNOG" id="ENOG502T0K4">
    <property type="taxonomic scope" value="Eukaryota"/>
</dbReference>
<dbReference type="EMBL" id="GL629801">
    <property type="protein sequence ID" value="EFX00627.1"/>
    <property type="molecule type" value="Genomic_DNA"/>
</dbReference>